<proteinExistence type="predicted"/>
<dbReference type="AlphaFoldDB" id="A0A926F1I1"/>
<dbReference type="EMBL" id="JACRTK010000001">
    <property type="protein sequence ID" value="MBC8590184.1"/>
    <property type="molecule type" value="Genomic_DNA"/>
</dbReference>
<evidence type="ECO:0000313" key="1">
    <source>
        <dbReference type="EMBL" id="MBC8590184.1"/>
    </source>
</evidence>
<name>A0A926F1I1_9FIRM</name>
<comment type="caution">
    <text evidence="1">The sequence shown here is derived from an EMBL/GenBank/DDBJ whole genome shotgun (WGS) entry which is preliminary data.</text>
</comment>
<gene>
    <name evidence="1" type="ORF">H8689_03390</name>
</gene>
<sequence>MEENPTTTQKEMGDIINAAPSMVNVYLNEYEEKAYIEREYLSPRKVIYRVTSEGVKRKNFLIINYLHELLKLYRLAKENVVSFFNDLASRGYRDILLYGAGEVAGTILEIVRDREFDSIRVVAIIDDEVSKREEELGYKIISRDEIDKYKHDAIVITSYTYEEEIKSRLEEINYPKENIIRFFSN</sequence>
<dbReference type="InterPro" id="IPR036390">
    <property type="entry name" value="WH_DNA-bd_sf"/>
</dbReference>
<dbReference type="SUPFAM" id="SSF46785">
    <property type="entry name" value="Winged helix' DNA-binding domain"/>
    <property type="match status" value="1"/>
</dbReference>
<dbReference type="Proteomes" id="UP000601522">
    <property type="component" value="Unassembled WGS sequence"/>
</dbReference>
<evidence type="ECO:0000313" key="2">
    <source>
        <dbReference type="Proteomes" id="UP000601522"/>
    </source>
</evidence>
<dbReference type="InterPro" id="IPR036388">
    <property type="entry name" value="WH-like_DNA-bd_sf"/>
</dbReference>
<organism evidence="1 2">
    <name type="scientific">Wansuia hejianensis</name>
    <dbReference type="NCBI Taxonomy" id="2763667"/>
    <lineage>
        <taxon>Bacteria</taxon>
        <taxon>Bacillati</taxon>
        <taxon>Bacillota</taxon>
        <taxon>Clostridia</taxon>
        <taxon>Lachnospirales</taxon>
        <taxon>Lachnospiraceae</taxon>
        <taxon>Wansuia</taxon>
    </lineage>
</organism>
<keyword evidence="2" id="KW-1185">Reference proteome</keyword>
<dbReference type="Gene3D" id="1.10.10.10">
    <property type="entry name" value="Winged helix-like DNA-binding domain superfamily/Winged helix DNA-binding domain"/>
    <property type="match status" value="1"/>
</dbReference>
<evidence type="ECO:0008006" key="3">
    <source>
        <dbReference type="Google" id="ProtNLM"/>
    </source>
</evidence>
<dbReference type="Gene3D" id="3.40.50.720">
    <property type="entry name" value="NAD(P)-binding Rossmann-like Domain"/>
    <property type="match status" value="1"/>
</dbReference>
<protein>
    <recommendedName>
        <fullName evidence="3">C-methyltransferase domain-containing protein</fullName>
    </recommendedName>
</protein>
<accession>A0A926F1I1</accession>
<reference evidence="1 2" key="1">
    <citation type="submission" date="2020-08" db="EMBL/GenBank/DDBJ databases">
        <title>Genome public.</title>
        <authorList>
            <person name="Liu C."/>
            <person name="Sun Q."/>
        </authorList>
    </citation>
    <scope>NUCLEOTIDE SEQUENCE [LARGE SCALE GENOMIC DNA]</scope>
    <source>
        <strain evidence="1 2">NSJ-26</strain>
    </source>
</reference>